<protein>
    <submittedName>
        <fullName evidence="10">Acyl-CoA dehydrogenase family protein</fullName>
    </submittedName>
</protein>
<comment type="similarity">
    <text evidence="2 5">Belongs to the acyl-CoA dehydrogenase family.</text>
</comment>
<evidence type="ECO:0000256" key="6">
    <source>
        <dbReference type="SAM" id="MobiDB-lite"/>
    </source>
</evidence>
<dbReference type="CDD" id="cd00567">
    <property type="entry name" value="ACAD"/>
    <property type="match status" value="1"/>
</dbReference>
<dbReference type="PANTHER" id="PTHR43884:SF19">
    <property type="entry name" value="ACYL-COA DEHYDROGENASE FADE4-RELATED"/>
    <property type="match status" value="1"/>
</dbReference>
<evidence type="ECO:0000256" key="1">
    <source>
        <dbReference type="ARBA" id="ARBA00001974"/>
    </source>
</evidence>
<sequence>MAAQLSVTGGGPGVTTDGKNTEHAMSIRTARQDATVGLHGPVTPAGRALLDRLGGHLPRIRSTAAKNDRDGVFPVETFDALRADGLMGATVPAELGGLGVDRLYDVATALLAVAHADASTALALHMQFSRGITLSYEWRHGGPQARALAERLLRQMAAGEAAVCSGIKDHHTAVTTLSSDGTGGWLLSGRKTLVSMGPIATHFVINAQTDVAGEPPRLVSPVVSRDNPGLTVLDNWDGLGMRASGTVDIVFDRCRIPAEDVLIRDLVGARNDAVLAGQTVSSVAMLGIYVGVAQAARDTTIAALTRRGAAPPAASRTLVAEIDSRLYGLRATVGAALTTADAVGADLGGDPDERGRRMMRAFQCAKLAVNQTAPAIVNDCLTLVGGASYTAAHPLARLYRDVRAGGFMQPYTYVDGVDFLSAQALDIERDNNYMSTWAARSQKTGNAKGVPQSTEMSR</sequence>
<accession>A0ABP8P7Y6</accession>
<comment type="caution">
    <text evidence="10">The sequence shown here is derived from an EMBL/GenBank/DDBJ whole genome shotgun (WGS) entry which is preliminary data.</text>
</comment>
<keyword evidence="4 5" id="KW-0274">FAD</keyword>
<evidence type="ECO:0000256" key="3">
    <source>
        <dbReference type="ARBA" id="ARBA00022630"/>
    </source>
</evidence>
<proteinExistence type="inferred from homology"/>
<dbReference type="InterPro" id="IPR009100">
    <property type="entry name" value="AcylCoA_DH/oxidase_NM_dom_sf"/>
</dbReference>
<evidence type="ECO:0000313" key="11">
    <source>
        <dbReference type="Proteomes" id="UP001500503"/>
    </source>
</evidence>
<organism evidence="10 11">
    <name type="scientific">Actinoallomurus oryzae</name>
    <dbReference type="NCBI Taxonomy" id="502180"/>
    <lineage>
        <taxon>Bacteria</taxon>
        <taxon>Bacillati</taxon>
        <taxon>Actinomycetota</taxon>
        <taxon>Actinomycetes</taxon>
        <taxon>Streptosporangiales</taxon>
        <taxon>Thermomonosporaceae</taxon>
        <taxon>Actinoallomurus</taxon>
    </lineage>
</organism>
<feature type="domain" description="Acyl-CoA oxidase/dehydrogenase middle" evidence="8">
    <location>
        <begin position="174"/>
        <end position="254"/>
    </location>
</feature>
<evidence type="ECO:0000256" key="4">
    <source>
        <dbReference type="ARBA" id="ARBA00022827"/>
    </source>
</evidence>
<dbReference type="SUPFAM" id="SSF56645">
    <property type="entry name" value="Acyl-CoA dehydrogenase NM domain-like"/>
    <property type="match status" value="1"/>
</dbReference>
<gene>
    <name evidence="10" type="ORF">GCM10023191_002260</name>
</gene>
<keyword evidence="11" id="KW-1185">Reference proteome</keyword>
<evidence type="ECO:0000313" key="10">
    <source>
        <dbReference type="EMBL" id="GAA4482274.1"/>
    </source>
</evidence>
<dbReference type="InterPro" id="IPR009075">
    <property type="entry name" value="AcylCo_DH/oxidase_C"/>
</dbReference>
<dbReference type="InterPro" id="IPR046373">
    <property type="entry name" value="Acyl-CoA_Oxase/DH_mid-dom_sf"/>
</dbReference>
<dbReference type="Proteomes" id="UP001500503">
    <property type="component" value="Unassembled WGS sequence"/>
</dbReference>
<evidence type="ECO:0000259" key="8">
    <source>
        <dbReference type="Pfam" id="PF02770"/>
    </source>
</evidence>
<dbReference type="Gene3D" id="1.10.540.10">
    <property type="entry name" value="Acyl-CoA dehydrogenase/oxidase, N-terminal domain"/>
    <property type="match status" value="1"/>
</dbReference>
<evidence type="ECO:0000259" key="9">
    <source>
        <dbReference type="Pfam" id="PF02771"/>
    </source>
</evidence>
<dbReference type="Pfam" id="PF00441">
    <property type="entry name" value="Acyl-CoA_dh_1"/>
    <property type="match status" value="1"/>
</dbReference>
<evidence type="ECO:0000256" key="2">
    <source>
        <dbReference type="ARBA" id="ARBA00009347"/>
    </source>
</evidence>
<evidence type="ECO:0000259" key="7">
    <source>
        <dbReference type="Pfam" id="PF00441"/>
    </source>
</evidence>
<evidence type="ECO:0000256" key="5">
    <source>
        <dbReference type="RuleBase" id="RU362125"/>
    </source>
</evidence>
<dbReference type="Pfam" id="PF02770">
    <property type="entry name" value="Acyl-CoA_dh_M"/>
    <property type="match status" value="1"/>
</dbReference>
<dbReference type="Gene3D" id="1.20.140.10">
    <property type="entry name" value="Butyryl-CoA Dehydrogenase, subunit A, domain 3"/>
    <property type="match status" value="1"/>
</dbReference>
<dbReference type="InterPro" id="IPR036250">
    <property type="entry name" value="AcylCo_DH-like_C"/>
</dbReference>
<dbReference type="PANTHER" id="PTHR43884">
    <property type="entry name" value="ACYL-COA DEHYDROGENASE"/>
    <property type="match status" value="1"/>
</dbReference>
<dbReference type="SUPFAM" id="SSF47203">
    <property type="entry name" value="Acyl-CoA dehydrogenase C-terminal domain-like"/>
    <property type="match status" value="1"/>
</dbReference>
<reference evidence="11" key="1">
    <citation type="journal article" date="2019" name="Int. J. Syst. Evol. Microbiol.">
        <title>The Global Catalogue of Microorganisms (GCM) 10K type strain sequencing project: providing services to taxonomists for standard genome sequencing and annotation.</title>
        <authorList>
            <consortium name="The Broad Institute Genomics Platform"/>
            <consortium name="The Broad Institute Genome Sequencing Center for Infectious Disease"/>
            <person name="Wu L."/>
            <person name="Ma J."/>
        </authorList>
    </citation>
    <scope>NUCLEOTIDE SEQUENCE [LARGE SCALE GENOMIC DNA]</scope>
    <source>
        <strain evidence="11">JCM 17933</strain>
    </source>
</reference>
<feature type="domain" description="Acyl-CoA dehydrogenase/oxidase C-terminal" evidence="7">
    <location>
        <begin position="284"/>
        <end position="405"/>
    </location>
</feature>
<keyword evidence="5" id="KW-0560">Oxidoreductase</keyword>
<keyword evidence="3 5" id="KW-0285">Flavoprotein</keyword>
<dbReference type="InterPro" id="IPR037069">
    <property type="entry name" value="AcylCoA_DH/ox_N_sf"/>
</dbReference>
<name>A0ABP8P7Y6_9ACTN</name>
<dbReference type="Gene3D" id="2.40.110.10">
    <property type="entry name" value="Butyryl-CoA Dehydrogenase, subunit A, domain 2"/>
    <property type="match status" value="1"/>
</dbReference>
<dbReference type="EMBL" id="BAABHF010000007">
    <property type="protein sequence ID" value="GAA4482274.1"/>
    <property type="molecule type" value="Genomic_DNA"/>
</dbReference>
<dbReference type="InterPro" id="IPR013786">
    <property type="entry name" value="AcylCoA_DH/ox_N"/>
</dbReference>
<feature type="region of interest" description="Disordered" evidence="6">
    <location>
        <begin position="1"/>
        <end position="20"/>
    </location>
</feature>
<dbReference type="InterPro" id="IPR006091">
    <property type="entry name" value="Acyl-CoA_Oxase/DH_mid-dom"/>
</dbReference>
<feature type="domain" description="Acyl-CoA dehydrogenase/oxidase N-terminal" evidence="9">
    <location>
        <begin position="60"/>
        <end position="160"/>
    </location>
</feature>
<comment type="cofactor">
    <cofactor evidence="1 5">
        <name>FAD</name>
        <dbReference type="ChEBI" id="CHEBI:57692"/>
    </cofactor>
</comment>
<dbReference type="Pfam" id="PF02771">
    <property type="entry name" value="Acyl-CoA_dh_N"/>
    <property type="match status" value="1"/>
</dbReference>